<dbReference type="SUPFAM" id="SSF51679">
    <property type="entry name" value="Bacterial luciferase-like"/>
    <property type="match status" value="1"/>
</dbReference>
<dbReference type="AlphaFoldDB" id="A0A7W6CGE9"/>
<dbReference type="EMBL" id="JACIDX010000003">
    <property type="protein sequence ID" value="MBB3954229.1"/>
    <property type="molecule type" value="Genomic_DNA"/>
</dbReference>
<dbReference type="Gene3D" id="3.20.20.30">
    <property type="entry name" value="Luciferase-like domain"/>
    <property type="match status" value="1"/>
</dbReference>
<feature type="binding site" evidence="6">
    <location>
        <position position="152"/>
    </location>
    <ligand>
        <name>FMN</name>
        <dbReference type="ChEBI" id="CHEBI:58210"/>
    </ligand>
</feature>
<sequence length="447" mass="49103">MNSRQMVLATFIHNSGAHPGGWRYGADADQHDVDHYVRLAKTAERGKLHCYFSGDQQGLPMIKGRDAYAATDYAGKLEPTTLLAALAMVTSDIGLIGTVSTTYNEPYAVARRMASLDHITKGRAGWNVVTSAGNSEARNFGHDRLMDHDLRYERAEEFVDVVKALWDSWEDDAVLRDKASARYFDPARLRQLNHKGRFFNVAGPLNVGRPPQGHPVIVQAGGSGPGRALSARTADLVFTAQSSKDKAVAFYDDMKARAAAFGRNPAHMAVLPSVQLLVRSTEAEARAAQEELLHLIPDALAWATLQMQIGFDLSDYGPDDKMPDIPLTNGGQWVQQELVRMARAEDLTLGQLAKRATVSRASFSMAGTPEQVADMMEDWFRAGAADGFSLSPNYLPGGLEDFVDQVVPILQKRGLFRTEYQGDTLRDNLGIPRPAHAQMGHEPDLWA</sequence>
<comment type="similarity">
    <text evidence="5">Belongs to the NtaA/SnaA/DszA monooxygenase family.</text>
</comment>
<dbReference type="NCBIfam" id="TIGR03860">
    <property type="entry name" value="FMN_nitrolo"/>
    <property type="match status" value="1"/>
</dbReference>
<evidence type="ECO:0000256" key="5">
    <source>
        <dbReference type="ARBA" id="ARBA00033748"/>
    </source>
</evidence>
<dbReference type="PIRSF" id="PIRSF000337">
    <property type="entry name" value="NTA_MOA"/>
    <property type="match status" value="1"/>
</dbReference>
<evidence type="ECO:0000256" key="7">
    <source>
        <dbReference type="SAM" id="MobiDB-lite"/>
    </source>
</evidence>
<gene>
    <name evidence="9" type="ORF">GGR38_001156</name>
</gene>
<evidence type="ECO:0000256" key="3">
    <source>
        <dbReference type="ARBA" id="ARBA00023002"/>
    </source>
</evidence>
<accession>A0A7W6CGE9</accession>
<dbReference type="GO" id="GO:0016705">
    <property type="term" value="F:oxidoreductase activity, acting on paired donors, with incorporation or reduction of molecular oxygen"/>
    <property type="evidence" value="ECO:0007669"/>
    <property type="project" value="InterPro"/>
</dbReference>
<feature type="binding site" evidence="6">
    <location>
        <position position="223"/>
    </location>
    <ligand>
        <name>FMN</name>
        <dbReference type="ChEBI" id="CHEBI:58210"/>
    </ligand>
</feature>
<dbReference type="InterPro" id="IPR011251">
    <property type="entry name" value="Luciferase-like_dom"/>
</dbReference>
<feature type="binding site" evidence="6">
    <location>
        <position position="55"/>
    </location>
    <ligand>
        <name>FMN</name>
        <dbReference type="ChEBI" id="CHEBI:58210"/>
    </ligand>
</feature>
<keyword evidence="3" id="KW-0560">Oxidoreductase</keyword>
<dbReference type="InterPro" id="IPR036661">
    <property type="entry name" value="Luciferase-like_sf"/>
</dbReference>
<organism evidence="9 10">
    <name type="scientific">Novosphingobium sediminicola</name>
    <dbReference type="NCBI Taxonomy" id="563162"/>
    <lineage>
        <taxon>Bacteria</taxon>
        <taxon>Pseudomonadati</taxon>
        <taxon>Pseudomonadota</taxon>
        <taxon>Alphaproteobacteria</taxon>
        <taxon>Sphingomonadales</taxon>
        <taxon>Sphingomonadaceae</taxon>
        <taxon>Novosphingobium</taxon>
    </lineage>
</organism>
<keyword evidence="4 9" id="KW-0503">Monooxygenase</keyword>
<evidence type="ECO:0000313" key="9">
    <source>
        <dbReference type="EMBL" id="MBB3954229.1"/>
    </source>
</evidence>
<dbReference type="InterPro" id="IPR051260">
    <property type="entry name" value="Diverse_substr_monoxygenases"/>
</dbReference>
<feature type="domain" description="Luciferase-like" evidence="8">
    <location>
        <begin position="27"/>
        <end position="384"/>
    </location>
</feature>
<dbReference type="PANTHER" id="PTHR30011:SF16">
    <property type="entry name" value="C2H2 FINGER DOMAIN TRANSCRIPTION FACTOR (EUROFUNG)-RELATED"/>
    <property type="match status" value="1"/>
</dbReference>
<evidence type="ECO:0000256" key="2">
    <source>
        <dbReference type="ARBA" id="ARBA00022643"/>
    </source>
</evidence>
<evidence type="ECO:0000256" key="6">
    <source>
        <dbReference type="PIRSR" id="PIRSR000337-1"/>
    </source>
</evidence>
<dbReference type="RefSeq" id="WP_183623548.1">
    <property type="nucleotide sequence ID" value="NZ_JACIDX010000003.1"/>
</dbReference>
<feature type="binding site" evidence="6">
    <location>
        <position position="148"/>
    </location>
    <ligand>
        <name>FMN</name>
        <dbReference type="ChEBI" id="CHEBI:58210"/>
    </ligand>
</feature>
<proteinExistence type="inferred from homology"/>
<evidence type="ECO:0000313" key="10">
    <source>
        <dbReference type="Proteomes" id="UP000548867"/>
    </source>
</evidence>
<keyword evidence="2 6" id="KW-0288">FMN</keyword>
<protein>
    <submittedName>
        <fullName evidence="9">FMN-dependent oxidoreductase (Nitrilotriacetate monooxygenase family)</fullName>
    </submittedName>
</protein>
<keyword evidence="10" id="KW-1185">Reference proteome</keyword>
<evidence type="ECO:0000256" key="4">
    <source>
        <dbReference type="ARBA" id="ARBA00023033"/>
    </source>
</evidence>
<name>A0A7W6CGE9_9SPHN</name>
<comment type="caution">
    <text evidence="9">The sequence shown here is derived from an EMBL/GenBank/DDBJ whole genome shotgun (WGS) entry which is preliminary data.</text>
</comment>
<dbReference type="Pfam" id="PF00296">
    <property type="entry name" value="Bac_luciferase"/>
    <property type="match status" value="1"/>
</dbReference>
<keyword evidence="1 6" id="KW-0285">Flavoprotein</keyword>
<dbReference type="PANTHER" id="PTHR30011">
    <property type="entry name" value="ALKANESULFONATE MONOOXYGENASE-RELATED"/>
    <property type="match status" value="1"/>
</dbReference>
<dbReference type="CDD" id="cd01095">
    <property type="entry name" value="Nitrilotriacetate_monoxgenase"/>
    <property type="match status" value="1"/>
</dbReference>
<dbReference type="InterPro" id="IPR016215">
    <property type="entry name" value="NTA_MOA"/>
</dbReference>
<feature type="binding site" evidence="6">
    <location>
        <position position="98"/>
    </location>
    <ligand>
        <name>FMN</name>
        <dbReference type="ChEBI" id="CHEBI:58210"/>
    </ligand>
</feature>
<dbReference type="GO" id="GO:0004497">
    <property type="term" value="F:monooxygenase activity"/>
    <property type="evidence" value="ECO:0007669"/>
    <property type="project" value="UniProtKB-KW"/>
</dbReference>
<evidence type="ECO:0000256" key="1">
    <source>
        <dbReference type="ARBA" id="ARBA00022630"/>
    </source>
</evidence>
<dbReference type="Proteomes" id="UP000548867">
    <property type="component" value="Unassembled WGS sequence"/>
</dbReference>
<evidence type="ECO:0000259" key="8">
    <source>
        <dbReference type="Pfam" id="PF00296"/>
    </source>
</evidence>
<reference evidence="9 10" key="1">
    <citation type="submission" date="2020-08" db="EMBL/GenBank/DDBJ databases">
        <title>Genomic Encyclopedia of Type Strains, Phase IV (KMG-IV): sequencing the most valuable type-strain genomes for metagenomic binning, comparative biology and taxonomic classification.</title>
        <authorList>
            <person name="Goeker M."/>
        </authorList>
    </citation>
    <scope>NUCLEOTIDE SEQUENCE [LARGE SCALE GENOMIC DNA]</scope>
    <source>
        <strain evidence="9 10">DSM 27057</strain>
    </source>
</reference>
<feature type="region of interest" description="Disordered" evidence="7">
    <location>
        <begin position="427"/>
        <end position="447"/>
    </location>
</feature>